<dbReference type="Proteomes" id="UP000198902">
    <property type="component" value="Unassembled WGS sequence"/>
</dbReference>
<organism evidence="1 2">
    <name type="scientific">Haloferax massiliensis</name>
    <dbReference type="NCBI Taxonomy" id="1476858"/>
    <lineage>
        <taxon>Archaea</taxon>
        <taxon>Methanobacteriati</taxon>
        <taxon>Methanobacteriota</taxon>
        <taxon>Stenosarchaea group</taxon>
        <taxon>Halobacteria</taxon>
        <taxon>Halobacteriales</taxon>
        <taxon>Haloferacaceae</taxon>
        <taxon>Haloferax</taxon>
    </lineage>
</organism>
<gene>
    <name evidence="1" type="ORF">BN996_00430</name>
</gene>
<dbReference type="EMBL" id="CSTE01000001">
    <property type="protein sequence ID" value="CQR48978.1"/>
    <property type="molecule type" value="Genomic_DNA"/>
</dbReference>
<dbReference type="InterPro" id="IPR009959">
    <property type="entry name" value="Cyclase_SnoaL-like"/>
</dbReference>
<keyword evidence="2" id="KW-1185">Reference proteome</keyword>
<dbReference type="RefSeq" id="WP_089776957.1">
    <property type="nucleotide sequence ID" value="NZ_CABLRR010000001.1"/>
</dbReference>
<evidence type="ECO:0000313" key="2">
    <source>
        <dbReference type="Proteomes" id="UP000198902"/>
    </source>
</evidence>
<evidence type="ECO:0000313" key="1">
    <source>
        <dbReference type="EMBL" id="CQR48978.1"/>
    </source>
</evidence>
<dbReference type="InterPro" id="IPR032710">
    <property type="entry name" value="NTF2-like_dom_sf"/>
</dbReference>
<sequence length="140" mass="15827">MTETTVTKHEQPMSDYLALWHGEFSKIDVLSDSFVAYEPSAPGGEVRGPDAFEAYVRQLRTAFPDFTITPEAALEGEEIVMTEWTGTGTHEGEFNGLPPTGRTFEHRGMSKFVIADGEIREERMYYDPREIAEQLGFLEE</sequence>
<protein>
    <submittedName>
        <fullName evidence="1">SnoaL-like polyketide cyclase</fullName>
    </submittedName>
</protein>
<dbReference type="AlphaFoldDB" id="A0A0D6JN17"/>
<dbReference type="Gene3D" id="3.10.450.50">
    <property type="match status" value="1"/>
</dbReference>
<dbReference type="OrthoDB" id="288824at2157"/>
<name>A0A0D6JN17_9EURY</name>
<dbReference type="Pfam" id="PF07366">
    <property type="entry name" value="SnoaL"/>
    <property type="match status" value="1"/>
</dbReference>
<dbReference type="GO" id="GO:0030638">
    <property type="term" value="P:polyketide metabolic process"/>
    <property type="evidence" value="ECO:0007669"/>
    <property type="project" value="InterPro"/>
</dbReference>
<proteinExistence type="predicted"/>
<dbReference type="PANTHER" id="PTHR38436">
    <property type="entry name" value="POLYKETIDE CYCLASE SNOAL-LIKE DOMAIN"/>
    <property type="match status" value="1"/>
</dbReference>
<dbReference type="PANTHER" id="PTHR38436:SF1">
    <property type="entry name" value="ESTER CYCLASE"/>
    <property type="match status" value="1"/>
</dbReference>
<reference evidence="2" key="1">
    <citation type="submission" date="2015-03" db="EMBL/GenBank/DDBJ databases">
        <authorList>
            <person name="Urmite Genomes"/>
        </authorList>
    </citation>
    <scope>NUCLEOTIDE SEQUENCE [LARGE SCALE GENOMIC DNA]</scope>
    <source>
        <strain evidence="2">Arc-Hr</strain>
    </source>
</reference>
<dbReference type="SUPFAM" id="SSF54427">
    <property type="entry name" value="NTF2-like"/>
    <property type="match status" value="1"/>
</dbReference>
<accession>A0A0D6JN17</accession>